<feature type="domain" description="CoA carboxyltransferase N-terminal" evidence="2">
    <location>
        <begin position="1"/>
        <end position="203"/>
    </location>
</feature>
<keyword evidence="1 3" id="KW-0808">Transferase</keyword>
<comment type="caution">
    <text evidence="3">The sequence shown here is derived from an EMBL/GenBank/DDBJ whole genome shotgun (WGS) entry which is preliminary data.</text>
</comment>
<dbReference type="AlphaFoldDB" id="A0A537IZE9"/>
<dbReference type="InterPro" id="IPR011762">
    <property type="entry name" value="COA_CT_N"/>
</dbReference>
<dbReference type="GO" id="GO:0016740">
    <property type="term" value="F:transferase activity"/>
    <property type="evidence" value="ECO:0007669"/>
    <property type="project" value="UniProtKB-KW"/>
</dbReference>
<dbReference type="Gene3D" id="3.90.226.10">
    <property type="entry name" value="2-enoyl-CoA Hydratase, Chain A, domain 1"/>
    <property type="match status" value="1"/>
</dbReference>
<evidence type="ECO:0000259" key="2">
    <source>
        <dbReference type="PROSITE" id="PS50980"/>
    </source>
</evidence>
<accession>A0A537IZE9</accession>
<dbReference type="PANTHER" id="PTHR42995:SF5">
    <property type="entry name" value="ACETYL-COENZYME A CARBOXYLASE CARBOXYL TRANSFERASE SUBUNIT BETA, CHLOROPLASTIC"/>
    <property type="match status" value="1"/>
</dbReference>
<dbReference type="PROSITE" id="PS50980">
    <property type="entry name" value="COA_CT_NTER"/>
    <property type="match status" value="1"/>
</dbReference>
<dbReference type="EMBL" id="VBAO01000504">
    <property type="protein sequence ID" value="TMI76663.1"/>
    <property type="molecule type" value="Genomic_DNA"/>
</dbReference>
<name>A0A537IZE9_9BACT</name>
<gene>
    <name evidence="3" type="ORF">E6H04_14870</name>
</gene>
<reference evidence="3 4" key="1">
    <citation type="journal article" date="2019" name="Nat. Microbiol.">
        <title>Mediterranean grassland soil C-N compound turnover is dependent on rainfall and depth, and is mediated by genomically divergent microorganisms.</title>
        <authorList>
            <person name="Diamond S."/>
            <person name="Andeer P.F."/>
            <person name="Li Z."/>
            <person name="Crits-Christoph A."/>
            <person name="Burstein D."/>
            <person name="Anantharaman K."/>
            <person name="Lane K.R."/>
            <person name="Thomas B.C."/>
            <person name="Pan C."/>
            <person name="Northen T.R."/>
            <person name="Banfield J.F."/>
        </authorList>
    </citation>
    <scope>NUCLEOTIDE SEQUENCE [LARGE SCALE GENOMIC DNA]</scope>
    <source>
        <strain evidence="3">NP_7</strain>
    </source>
</reference>
<dbReference type="InterPro" id="IPR034733">
    <property type="entry name" value="AcCoA_carboxyl_beta"/>
</dbReference>
<sequence length="203" mass="21660">MPSPARIALLADPGTFREVDRNLISVDPLQFIDRRPYRERLVEARRQTGLREAATSGLCQIAGRRVVLVVLDFEFLGGTMGSVVGEKVANAFEHAIRRRIPLVSVAASGGARMQEGMLALMQMAKVSAAAARHDREGLAFISILTDPTFGGVTASFASLGDVIIAEPGAQIGFVGPRVIEQTTGTPPPADSHRAETVLRAGML</sequence>
<dbReference type="Proteomes" id="UP000320048">
    <property type="component" value="Unassembled WGS sequence"/>
</dbReference>
<dbReference type="GO" id="GO:2001295">
    <property type="term" value="P:malonyl-CoA biosynthetic process"/>
    <property type="evidence" value="ECO:0007669"/>
    <property type="project" value="TreeGrafter"/>
</dbReference>
<dbReference type="SUPFAM" id="SSF52096">
    <property type="entry name" value="ClpP/crotonase"/>
    <property type="match status" value="1"/>
</dbReference>
<proteinExistence type="predicted"/>
<dbReference type="GO" id="GO:0006633">
    <property type="term" value="P:fatty acid biosynthetic process"/>
    <property type="evidence" value="ECO:0007669"/>
    <property type="project" value="InterPro"/>
</dbReference>
<evidence type="ECO:0000313" key="3">
    <source>
        <dbReference type="EMBL" id="TMI76663.1"/>
    </source>
</evidence>
<dbReference type="InterPro" id="IPR000438">
    <property type="entry name" value="Acetyl_CoA_COase_Trfase_b_su"/>
</dbReference>
<evidence type="ECO:0000256" key="1">
    <source>
        <dbReference type="ARBA" id="ARBA00022679"/>
    </source>
</evidence>
<organism evidence="3 4">
    <name type="scientific">Candidatus Segetimicrobium genomatis</name>
    <dbReference type="NCBI Taxonomy" id="2569760"/>
    <lineage>
        <taxon>Bacteria</taxon>
        <taxon>Bacillati</taxon>
        <taxon>Candidatus Sysuimicrobiota</taxon>
        <taxon>Candidatus Sysuimicrobiia</taxon>
        <taxon>Candidatus Sysuimicrobiales</taxon>
        <taxon>Candidatus Segetimicrobiaceae</taxon>
        <taxon>Candidatus Segetimicrobium</taxon>
    </lineage>
</organism>
<feature type="non-terminal residue" evidence="3">
    <location>
        <position position="203"/>
    </location>
</feature>
<dbReference type="InterPro" id="IPR029045">
    <property type="entry name" value="ClpP/crotonase-like_dom_sf"/>
</dbReference>
<dbReference type="GO" id="GO:0009317">
    <property type="term" value="C:acetyl-CoA carboxylase complex"/>
    <property type="evidence" value="ECO:0007669"/>
    <property type="project" value="InterPro"/>
</dbReference>
<dbReference type="PANTHER" id="PTHR42995">
    <property type="entry name" value="ACETYL-COENZYME A CARBOXYLASE CARBOXYL TRANSFERASE SUBUNIT BETA, CHLOROPLASTIC"/>
    <property type="match status" value="1"/>
</dbReference>
<dbReference type="Pfam" id="PF01039">
    <property type="entry name" value="Carboxyl_trans"/>
    <property type="match status" value="1"/>
</dbReference>
<dbReference type="GO" id="GO:0003989">
    <property type="term" value="F:acetyl-CoA carboxylase activity"/>
    <property type="evidence" value="ECO:0007669"/>
    <property type="project" value="InterPro"/>
</dbReference>
<protein>
    <submittedName>
        <fullName evidence="3">Acetyl-CoA carboxylase carboxyl transferase subunit beta</fullName>
    </submittedName>
</protein>
<dbReference type="PRINTS" id="PR01070">
    <property type="entry name" value="ACCCTRFRASEB"/>
</dbReference>
<evidence type="ECO:0000313" key="4">
    <source>
        <dbReference type="Proteomes" id="UP000320048"/>
    </source>
</evidence>